<keyword evidence="1" id="KW-0808">Transferase</keyword>
<dbReference type="KEGG" id="cprv:CYPRO_3045"/>
<dbReference type="Gene3D" id="3.40.50.150">
    <property type="entry name" value="Vaccinia Virus protein VP39"/>
    <property type="match status" value="1"/>
</dbReference>
<reference evidence="1 2" key="1">
    <citation type="submission" date="2018-03" db="EMBL/GenBank/DDBJ databases">
        <title>Phenotypic and genomic properties of Cyclonatronum proteinivorum gen. nov., sp. nov., a haloalkaliphilic bacteroidete from soda lakes possessing Na+-translocating rhodopsin.</title>
        <authorList>
            <person name="Toshchakov S.V."/>
            <person name="Korzhenkov A."/>
            <person name="Samarov N.I."/>
            <person name="Kublanov I.V."/>
            <person name="Muntyan M.S."/>
            <person name="Sorokin D.Y."/>
        </authorList>
    </citation>
    <scope>NUCLEOTIDE SEQUENCE [LARGE SCALE GENOMIC DNA]</scope>
    <source>
        <strain evidence="1 2">Omega</strain>
    </source>
</reference>
<protein>
    <submittedName>
        <fullName evidence="1">Methyltransferase domain-containing protein</fullName>
    </submittedName>
</protein>
<proteinExistence type="predicted"/>
<dbReference type="GO" id="GO:0008168">
    <property type="term" value="F:methyltransferase activity"/>
    <property type="evidence" value="ECO:0007669"/>
    <property type="project" value="UniProtKB-KW"/>
</dbReference>
<evidence type="ECO:0000313" key="1">
    <source>
        <dbReference type="EMBL" id="AXJ02282.1"/>
    </source>
</evidence>
<sequence length="218" mass="25537">MESANPPFSCPLCHESQRLYPQPGQDKRRYYHCHNCRLVTVHPADRIGPEAEQERYLTHKNGPQNEGHVKFLMNAITPALPYLKDGASGLDYGCGHVPTLSVLMRERGFQCADYDHYFFPELPPGPFDFIFSTETIEHFTHPGPEFDRLFGLLNPGGIFTVMTLFWKTPDDFLRHFYYRDTTHFVFYHAETMAWLAQTYKLDLLYSDNFRVMVFRKRN</sequence>
<dbReference type="SUPFAM" id="SSF53335">
    <property type="entry name" value="S-adenosyl-L-methionine-dependent methyltransferases"/>
    <property type="match status" value="1"/>
</dbReference>
<dbReference type="Proteomes" id="UP000254808">
    <property type="component" value="Chromosome"/>
</dbReference>
<name>A0A345UP80_9BACT</name>
<accession>A0A345UP80</accession>
<gene>
    <name evidence="1" type="ORF">CYPRO_3045</name>
</gene>
<dbReference type="AlphaFoldDB" id="A0A345UP80"/>
<dbReference type="RefSeq" id="WP_114985395.1">
    <property type="nucleotide sequence ID" value="NZ_CP027806.1"/>
</dbReference>
<organism evidence="1 2">
    <name type="scientific">Cyclonatronum proteinivorum</name>
    <dbReference type="NCBI Taxonomy" id="1457365"/>
    <lineage>
        <taxon>Bacteria</taxon>
        <taxon>Pseudomonadati</taxon>
        <taxon>Balneolota</taxon>
        <taxon>Balneolia</taxon>
        <taxon>Balneolales</taxon>
        <taxon>Cyclonatronaceae</taxon>
        <taxon>Cyclonatronum</taxon>
    </lineage>
</organism>
<keyword evidence="2" id="KW-1185">Reference proteome</keyword>
<dbReference type="Pfam" id="PF13489">
    <property type="entry name" value="Methyltransf_23"/>
    <property type="match status" value="1"/>
</dbReference>
<keyword evidence="1" id="KW-0489">Methyltransferase</keyword>
<dbReference type="OrthoDB" id="9816564at2"/>
<evidence type="ECO:0000313" key="2">
    <source>
        <dbReference type="Proteomes" id="UP000254808"/>
    </source>
</evidence>
<dbReference type="InterPro" id="IPR029063">
    <property type="entry name" value="SAM-dependent_MTases_sf"/>
</dbReference>
<dbReference type="EMBL" id="CP027806">
    <property type="protein sequence ID" value="AXJ02282.1"/>
    <property type="molecule type" value="Genomic_DNA"/>
</dbReference>
<dbReference type="GO" id="GO:0032259">
    <property type="term" value="P:methylation"/>
    <property type="evidence" value="ECO:0007669"/>
    <property type="project" value="UniProtKB-KW"/>
</dbReference>